<keyword evidence="1" id="KW-0285">Flavoprotein</keyword>
<dbReference type="AlphaFoldDB" id="A0A2T2NYL5"/>
<dbReference type="InterPro" id="IPR036188">
    <property type="entry name" value="FAD/NAD-bd_sf"/>
</dbReference>
<dbReference type="GO" id="GO:0050660">
    <property type="term" value="F:flavin adenine dinucleotide binding"/>
    <property type="evidence" value="ECO:0007669"/>
    <property type="project" value="InterPro"/>
</dbReference>
<dbReference type="PANTHER" id="PTHR43539:SF24">
    <property type="entry name" value="FAD_NAD(P)-BINDING DOMAIN-CONTAINING PROTEIN-RELATED"/>
    <property type="match status" value="1"/>
</dbReference>
<dbReference type="GO" id="GO:0004499">
    <property type="term" value="F:N,N-dimethylaniline monooxygenase activity"/>
    <property type="evidence" value="ECO:0007669"/>
    <property type="project" value="InterPro"/>
</dbReference>
<dbReference type="InterPro" id="IPR020946">
    <property type="entry name" value="Flavin_mOase-like"/>
</dbReference>
<evidence type="ECO:0000256" key="3">
    <source>
        <dbReference type="ARBA" id="ARBA00023002"/>
    </source>
</evidence>
<dbReference type="OrthoDB" id="74360at2759"/>
<dbReference type="Pfam" id="PF00743">
    <property type="entry name" value="FMO-like"/>
    <property type="match status" value="1"/>
</dbReference>
<dbReference type="Gene3D" id="3.50.50.60">
    <property type="entry name" value="FAD/NAD(P)-binding domain"/>
    <property type="match status" value="2"/>
</dbReference>
<feature type="compositionally biased region" description="Basic and acidic residues" evidence="4">
    <location>
        <begin position="159"/>
        <end position="170"/>
    </location>
</feature>
<keyword evidence="3" id="KW-0560">Oxidoreductase</keyword>
<dbReference type="PANTHER" id="PTHR43539">
    <property type="entry name" value="FLAVIN-BINDING MONOOXYGENASE-LIKE PROTEIN (AFU_ORTHOLOGUE AFUA_4G09220)"/>
    <property type="match status" value="1"/>
</dbReference>
<evidence type="ECO:0000313" key="6">
    <source>
        <dbReference type="Proteomes" id="UP000240883"/>
    </source>
</evidence>
<evidence type="ECO:0000256" key="4">
    <source>
        <dbReference type="SAM" id="MobiDB-lite"/>
    </source>
</evidence>
<sequence>MLAQHPHDITLPKYSPKAEIKVSVSEKREPKDVAQTWLDKFAAVLASGDASQLTSVIHADSWWRDFLTLTWDFRTIRSAPKIVDFLSQHISAGLSGLKLPDSGRFVPNFQYPIEGLEWIESMFYFETNTGRGKGFFRLARGDDGIWKAHFISTSLQEIKGHEENTDDRRPLGGKNSLEGGMVKGNWLERRERQKEFLDNEPDVFIVGAGQSGLNMAARLQAVGLSALIVDKNVRIGDNWRHRYRTLVTHDPVQYTHMSFMPFPSNWPLFTPKDKLGDWFEIYASAMELNVWMSTTIVNASYSDAEKEWTVTVKRGDGKERTLKPKHIIFCTGHAGEPKVPTFPGQDKFKGTVYHGSQHQDASAHSGSLAGKKVVVVGTGNSGHDIAQNYHEAGAGSVAMLQRRGTYVIQADKGLFMLHEGMYDGHGPPIEDADVYGQSLPIPVQFALNVGLTERIAEREKENLDGLKKAGFKVDFGHDGSGIYRKYITRGGGYYIDVGASQLIIDGKIKVEQSPDGIDKFEEDGIVLADGRKLPADIVVLATGFDNMKTSVEKALGHAEARRCKDVWDLDDEGEVNAMWRPSGHPGLWFFGGSLALCRIYSRFLALQILAAELGLSR</sequence>
<organism evidence="5 6">
    <name type="scientific">Corynespora cassiicola Philippines</name>
    <dbReference type="NCBI Taxonomy" id="1448308"/>
    <lineage>
        <taxon>Eukaryota</taxon>
        <taxon>Fungi</taxon>
        <taxon>Dikarya</taxon>
        <taxon>Ascomycota</taxon>
        <taxon>Pezizomycotina</taxon>
        <taxon>Dothideomycetes</taxon>
        <taxon>Pleosporomycetidae</taxon>
        <taxon>Pleosporales</taxon>
        <taxon>Corynesporascaceae</taxon>
        <taxon>Corynespora</taxon>
    </lineage>
</organism>
<dbReference type="SUPFAM" id="SSF51905">
    <property type="entry name" value="FAD/NAD(P)-binding domain"/>
    <property type="match status" value="2"/>
</dbReference>
<accession>A0A2T2NYL5</accession>
<keyword evidence="5" id="KW-0503">Monooxygenase</keyword>
<reference evidence="5 6" key="1">
    <citation type="journal article" date="2018" name="Front. Microbiol.">
        <title>Genome-Wide Analysis of Corynespora cassiicola Leaf Fall Disease Putative Effectors.</title>
        <authorList>
            <person name="Lopez D."/>
            <person name="Ribeiro S."/>
            <person name="Label P."/>
            <person name="Fumanal B."/>
            <person name="Venisse J.S."/>
            <person name="Kohler A."/>
            <person name="de Oliveira R.R."/>
            <person name="Labutti K."/>
            <person name="Lipzen A."/>
            <person name="Lail K."/>
            <person name="Bauer D."/>
            <person name="Ohm R.A."/>
            <person name="Barry K.W."/>
            <person name="Spatafora J."/>
            <person name="Grigoriev I.V."/>
            <person name="Martin F.M."/>
            <person name="Pujade-Renaud V."/>
        </authorList>
    </citation>
    <scope>NUCLEOTIDE SEQUENCE [LARGE SCALE GENOMIC DNA]</scope>
    <source>
        <strain evidence="5 6">Philippines</strain>
    </source>
</reference>
<evidence type="ECO:0000256" key="1">
    <source>
        <dbReference type="ARBA" id="ARBA00022630"/>
    </source>
</evidence>
<dbReference type="PRINTS" id="PR00411">
    <property type="entry name" value="PNDRDTASEI"/>
</dbReference>
<dbReference type="EMBL" id="KZ678132">
    <property type="protein sequence ID" value="PSN70515.1"/>
    <property type="molecule type" value="Genomic_DNA"/>
</dbReference>
<name>A0A2T2NYL5_CORCC</name>
<evidence type="ECO:0000256" key="2">
    <source>
        <dbReference type="ARBA" id="ARBA00022827"/>
    </source>
</evidence>
<evidence type="ECO:0000313" key="5">
    <source>
        <dbReference type="EMBL" id="PSN70515.1"/>
    </source>
</evidence>
<protein>
    <submittedName>
        <fullName evidence="5">Putative flavin-containing monooxygenase YUCCA3</fullName>
    </submittedName>
</protein>
<feature type="region of interest" description="Disordered" evidence="4">
    <location>
        <begin position="159"/>
        <end position="182"/>
    </location>
</feature>
<gene>
    <name evidence="5" type="ORF">BS50DRAFT_571737</name>
</gene>
<keyword evidence="2" id="KW-0274">FAD</keyword>
<keyword evidence="6" id="KW-1185">Reference proteome</keyword>
<dbReference type="GO" id="GO:0050661">
    <property type="term" value="F:NADP binding"/>
    <property type="evidence" value="ECO:0007669"/>
    <property type="project" value="InterPro"/>
</dbReference>
<dbReference type="Proteomes" id="UP000240883">
    <property type="component" value="Unassembled WGS sequence"/>
</dbReference>
<dbReference type="InterPro" id="IPR050982">
    <property type="entry name" value="Auxin_biosynth/cation_transpt"/>
</dbReference>
<proteinExistence type="predicted"/>